<evidence type="ECO:0000256" key="13">
    <source>
        <dbReference type="RuleBase" id="RU000504"/>
    </source>
</evidence>
<dbReference type="PANTHER" id="PTHR11817">
    <property type="entry name" value="PYRUVATE KINASE"/>
    <property type="match status" value="1"/>
</dbReference>
<name>A0ABR2FMW6_9ROSI</name>
<gene>
    <name evidence="15" type="ORF">V6N12_067738</name>
</gene>
<dbReference type="Gene3D" id="3.20.20.60">
    <property type="entry name" value="Phosphoenolpyruvate-binding domains"/>
    <property type="match status" value="1"/>
</dbReference>
<keyword evidence="6" id="KW-0479">Metal-binding</keyword>
<keyword evidence="5 13" id="KW-0808">Transferase</keyword>
<evidence type="ECO:0000256" key="2">
    <source>
        <dbReference type="ARBA" id="ARBA00004997"/>
    </source>
</evidence>
<dbReference type="Proteomes" id="UP001472677">
    <property type="component" value="Unassembled WGS sequence"/>
</dbReference>
<evidence type="ECO:0000256" key="12">
    <source>
        <dbReference type="ARBA" id="ARBA00023317"/>
    </source>
</evidence>
<evidence type="ECO:0000256" key="3">
    <source>
        <dbReference type="ARBA" id="ARBA00008663"/>
    </source>
</evidence>
<keyword evidence="7" id="KW-0547">Nucleotide-binding</keyword>
<comment type="caution">
    <text evidence="15">The sequence shown here is derived from an EMBL/GenBank/DDBJ whole genome shotgun (WGS) entry which is preliminary data.</text>
</comment>
<dbReference type="EC" id="2.7.1.40" evidence="4 13"/>
<evidence type="ECO:0000256" key="5">
    <source>
        <dbReference type="ARBA" id="ARBA00022679"/>
    </source>
</evidence>
<dbReference type="Pfam" id="PF00224">
    <property type="entry name" value="PK"/>
    <property type="match status" value="1"/>
</dbReference>
<keyword evidence="9" id="KW-0067">ATP-binding</keyword>
<dbReference type="SUPFAM" id="SSF51621">
    <property type="entry name" value="Phosphoenolpyruvate/pyruvate domain"/>
    <property type="match status" value="1"/>
</dbReference>
<comment type="similarity">
    <text evidence="3 13">Belongs to the pyruvate kinase family.</text>
</comment>
<proteinExistence type="inferred from homology"/>
<evidence type="ECO:0000256" key="8">
    <source>
        <dbReference type="ARBA" id="ARBA00022777"/>
    </source>
</evidence>
<accession>A0ABR2FMW6</accession>
<dbReference type="EMBL" id="JBBPBM010000005">
    <property type="protein sequence ID" value="KAK8583465.1"/>
    <property type="molecule type" value="Genomic_DNA"/>
</dbReference>
<dbReference type="InterPro" id="IPR015793">
    <property type="entry name" value="Pyrv_Knase_brl"/>
</dbReference>
<comment type="cofactor">
    <cofactor evidence="1">
        <name>K(+)</name>
        <dbReference type="ChEBI" id="CHEBI:29103"/>
    </cofactor>
</comment>
<evidence type="ECO:0000256" key="6">
    <source>
        <dbReference type="ARBA" id="ARBA00022723"/>
    </source>
</evidence>
<evidence type="ECO:0000259" key="14">
    <source>
        <dbReference type="Pfam" id="PF00224"/>
    </source>
</evidence>
<keyword evidence="8 13" id="KW-0418">Kinase</keyword>
<dbReference type="InterPro" id="IPR001697">
    <property type="entry name" value="Pyr_Knase"/>
</dbReference>
<keyword evidence="11 13" id="KW-0324">Glycolysis</keyword>
<evidence type="ECO:0000256" key="11">
    <source>
        <dbReference type="ARBA" id="ARBA00023152"/>
    </source>
</evidence>
<feature type="domain" description="Pyruvate kinase barrel" evidence="14">
    <location>
        <begin position="1"/>
        <end position="69"/>
    </location>
</feature>
<dbReference type="InterPro" id="IPR015813">
    <property type="entry name" value="Pyrv/PenolPyrv_kinase-like_dom"/>
</dbReference>
<evidence type="ECO:0000256" key="7">
    <source>
        <dbReference type="ARBA" id="ARBA00022741"/>
    </source>
</evidence>
<evidence type="ECO:0000313" key="16">
    <source>
        <dbReference type="Proteomes" id="UP001472677"/>
    </source>
</evidence>
<evidence type="ECO:0000313" key="15">
    <source>
        <dbReference type="EMBL" id="KAK8583465.1"/>
    </source>
</evidence>
<reference evidence="15 16" key="1">
    <citation type="journal article" date="2024" name="G3 (Bethesda)">
        <title>Genome assembly of Hibiscus sabdariffa L. provides insights into metabolisms of medicinal natural products.</title>
        <authorList>
            <person name="Kim T."/>
        </authorList>
    </citation>
    <scope>NUCLEOTIDE SEQUENCE [LARGE SCALE GENOMIC DNA]</scope>
    <source>
        <strain evidence="15">TK-2024</strain>
        <tissue evidence="15">Old leaves</tissue>
    </source>
</reference>
<evidence type="ECO:0000256" key="4">
    <source>
        <dbReference type="ARBA" id="ARBA00012142"/>
    </source>
</evidence>
<keyword evidence="16" id="KW-1185">Reference proteome</keyword>
<evidence type="ECO:0000256" key="9">
    <source>
        <dbReference type="ARBA" id="ARBA00022840"/>
    </source>
</evidence>
<keyword evidence="10 13" id="KW-0460">Magnesium</keyword>
<dbReference type="InterPro" id="IPR040442">
    <property type="entry name" value="Pyrv_kinase-like_dom_sf"/>
</dbReference>
<evidence type="ECO:0000256" key="1">
    <source>
        <dbReference type="ARBA" id="ARBA00001958"/>
    </source>
</evidence>
<dbReference type="PRINTS" id="PR01050">
    <property type="entry name" value="PYRUVTKNASE"/>
</dbReference>
<comment type="pathway">
    <text evidence="2 13">Carbohydrate degradation; glycolysis; pyruvate from D-glyceraldehyde 3-phosphate: step 5/5.</text>
</comment>
<protein>
    <recommendedName>
        <fullName evidence="4 13">Pyruvate kinase</fullName>
        <ecNumber evidence="4 13">2.7.1.40</ecNumber>
    </recommendedName>
</protein>
<evidence type="ECO:0000256" key="10">
    <source>
        <dbReference type="ARBA" id="ARBA00022842"/>
    </source>
</evidence>
<organism evidence="15 16">
    <name type="scientific">Hibiscus sabdariffa</name>
    <name type="common">roselle</name>
    <dbReference type="NCBI Taxonomy" id="183260"/>
    <lineage>
        <taxon>Eukaryota</taxon>
        <taxon>Viridiplantae</taxon>
        <taxon>Streptophyta</taxon>
        <taxon>Embryophyta</taxon>
        <taxon>Tracheophyta</taxon>
        <taxon>Spermatophyta</taxon>
        <taxon>Magnoliopsida</taxon>
        <taxon>eudicotyledons</taxon>
        <taxon>Gunneridae</taxon>
        <taxon>Pentapetalae</taxon>
        <taxon>rosids</taxon>
        <taxon>malvids</taxon>
        <taxon>Malvales</taxon>
        <taxon>Malvaceae</taxon>
        <taxon>Malvoideae</taxon>
        <taxon>Hibiscus</taxon>
    </lineage>
</organism>
<sequence length="109" mass="11850">MIARGDLAVECGWERLADIQDEILSISDAAHVPVIWATQVLESLVKSGVPTRAEITDVASGRRASCIMLNKGRDIVEAVSTLDNMLNSNTKQMKAEVKSVVPSRSSHLF</sequence>
<keyword evidence="12" id="KW-0670">Pyruvate</keyword>
<comment type="catalytic activity">
    <reaction evidence="13">
        <text>pyruvate + ATP = phosphoenolpyruvate + ADP + H(+)</text>
        <dbReference type="Rhea" id="RHEA:18157"/>
        <dbReference type="ChEBI" id="CHEBI:15361"/>
        <dbReference type="ChEBI" id="CHEBI:15378"/>
        <dbReference type="ChEBI" id="CHEBI:30616"/>
        <dbReference type="ChEBI" id="CHEBI:58702"/>
        <dbReference type="ChEBI" id="CHEBI:456216"/>
        <dbReference type="EC" id="2.7.1.40"/>
    </reaction>
</comment>